<organism evidence="3">
    <name type="scientific">Grosmannia clavigera (strain kw1407 / UAMH 11150)</name>
    <name type="common">Blue stain fungus</name>
    <name type="synonym">Graphiocladiella clavigera</name>
    <dbReference type="NCBI Taxonomy" id="655863"/>
    <lineage>
        <taxon>Eukaryota</taxon>
        <taxon>Fungi</taxon>
        <taxon>Dikarya</taxon>
        <taxon>Ascomycota</taxon>
        <taxon>Pezizomycotina</taxon>
        <taxon>Sordariomycetes</taxon>
        <taxon>Sordariomycetidae</taxon>
        <taxon>Ophiostomatales</taxon>
        <taxon>Ophiostomataceae</taxon>
        <taxon>Leptographium</taxon>
    </lineage>
</organism>
<evidence type="ECO:0000313" key="3">
    <source>
        <dbReference type="Proteomes" id="UP000007796"/>
    </source>
</evidence>
<gene>
    <name evidence="2" type="ORF">CMQ_1325</name>
</gene>
<dbReference type="InParanoid" id="F0XFR9"/>
<dbReference type="STRING" id="655863.F0XFR9"/>
<sequence>MTRVTAPISKLARSLSANPSVARPAYLVNAAHNHNGVNSASAWSEHGEREDASRHFTTTHRPTSAPVPSRNRIVPLMQTFTFRTTAPKAVRLDTSTIDNAVMPIIAEPVSSSLHSIRVPLLPDNFAPNREGLVGHAPEAVDGLLATPHVLVVAAHPELVTPASPLAEMESIGVDGTELKFAHTLEDSQSSSSSDKEPGMLRDLWKGIVEGVIGEKKVAH</sequence>
<evidence type="ECO:0000313" key="2">
    <source>
        <dbReference type="EMBL" id="EFX04397.1"/>
    </source>
</evidence>
<evidence type="ECO:0000256" key="1">
    <source>
        <dbReference type="SAM" id="MobiDB-lite"/>
    </source>
</evidence>
<keyword evidence="3" id="KW-1185">Reference proteome</keyword>
<feature type="compositionally biased region" description="Basic and acidic residues" evidence="1">
    <location>
        <begin position="45"/>
        <end position="54"/>
    </location>
</feature>
<dbReference type="eggNOG" id="ENOG502T426">
    <property type="taxonomic scope" value="Eukaryota"/>
</dbReference>
<dbReference type="RefSeq" id="XP_014173879.1">
    <property type="nucleotide sequence ID" value="XM_014318404.1"/>
</dbReference>
<dbReference type="OrthoDB" id="3993201at2759"/>
<dbReference type="Proteomes" id="UP000007796">
    <property type="component" value="Unassembled WGS sequence"/>
</dbReference>
<proteinExistence type="predicted"/>
<dbReference type="HOGENOM" id="CLU_111200_0_0_1"/>
<accession>F0XFR9</accession>
<dbReference type="AlphaFoldDB" id="F0XFR9"/>
<dbReference type="EMBL" id="GL629765">
    <property type="protein sequence ID" value="EFX04397.1"/>
    <property type="molecule type" value="Genomic_DNA"/>
</dbReference>
<protein>
    <submittedName>
        <fullName evidence="2">Uncharacterized protein</fullName>
    </submittedName>
</protein>
<dbReference type="GeneID" id="25974191"/>
<feature type="region of interest" description="Disordered" evidence="1">
    <location>
        <begin position="38"/>
        <end position="69"/>
    </location>
</feature>
<name>F0XFR9_GROCL</name>
<reference evidence="2 3" key="1">
    <citation type="journal article" date="2011" name="Proc. Natl. Acad. Sci. U.S.A.">
        <title>Genome and transcriptome analyses of the mountain pine beetle-fungal symbiont Grosmannia clavigera, a lodgepole pine pathogen.</title>
        <authorList>
            <person name="DiGuistini S."/>
            <person name="Wang Y."/>
            <person name="Liao N.Y."/>
            <person name="Taylor G."/>
            <person name="Tanguay P."/>
            <person name="Feau N."/>
            <person name="Henrissat B."/>
            <person name="Chan S.K."/>
            <person name="Hesse-Orce U."/>
            <person name="Alamouti S.M."/>
            <person name="Tsui C.K.M."/>
            <person name="Docking R.T."/>
            <person name="Levasseur A."/>
            <person name="Haridas S."/>
            <person name="Robertson G."/>
            <person name="Birol I."/>
            <person name="Holt R.A."/>
            <person name="Marra M.A."/>
            <person name="Hamelin R.C."/>
            <person name="Hirst M."/>
            <person name="Jones S.J.M."/>
            <person name="Bohlmann J."/>
            <person name="Breuil C."/>
        </authorList>
    </citation>
    <scope>NUCLEOTIDE SEQUENCE [LARGE SCALE GENOMIC DNA]</scope>
    <source>
        <strain evidence="3">kw1407 / UAMH 11150</strain>
    </source>
</reference>